<evidence type="ECO:0000313" key="3">
    <source>
        <dbReference type="Proteomes" id="UP000191522"/>
    </source>
</evidence>
<dbReference type="AlphaFoldDB" id="A0A1V6PE89"/>
<dbReference type="Proteomes" id="UP000191522">
    <property type="component" value="Unassembled WGS sequence"/>
</dbReference>
<dbReference type="OMA" id="QSVPDWF"/>
<sequence length="473" mass="53577">MASTSERTAVAEPGKLQLALALAIIKHKSPTEDLKEHIWKIRKFIRSRKETAIIADGKFFDSVSFWQKAYEESQTEQTKLLNTIYELEQRNQSLLAKVNKEFPAIESKPGASSKRKAGGAGTLESSDAAKKRSRGRPTKNESSEMDDEIEPPSLMRPLYALQRALQRRRNASSLAIDAVTLCKAAEYELLSAIRRDIQPTNPAKHAQNEKTKVPSLLAVIRGMEVSFHLVHRSLKSISTAKNGSQSKGQVTYYLVCMFESIMTGLTQHCTAMREQRVHDQGQIVHLKPDPYKSLIDLLSTMMLSLDQSRQEDQEVMEGFFFVNLDRVGKMLALFVFNNLHLPTNVCPELRPPDGLAAMIQEGVSPQDIQLEAKYLITFLDNILGPESPLTSDRSSMESQFVRKMKNRLQKTLLQAVFGSDDEIFQEGLVRPATPPPQNRDTRHVEQPEFPEWFTQELWRLVGWDLLRSTLPSR</sequence>
<dbReference type="OrthoDB" id="202825at2759"/>
<name>A0A1V6PE89_PENDC</name>
<proteinExistence type="predicted"/>
<protein>
    <submittedName>
        <fullName evidence="2">Uncharacterized protein</fullName>
    </submittedName>
</protein>
<comment type="caution">
    <text evidence="2">The sequence shown here is derived from an EMBL/GenBank/DDBJ whole genome shotgun (WGS) entry which is preliminary data.</text>
</comment>
<accession>A0A1V6PE89</accession>
<reference evidence="3" key="1">
    <citation type="journal article" date="2017" name="Nat. Microbiol.">
        <title>Global analysis of biosynthetic gene clusters reveals vast potential of secondary metabolite production in Penicillium species.</title>
        <authorList>
            <person name="Nielsen J.C."/>
            <person name="Grijseels S."/>
            <person name="Prigent S."/>
            <person name="Ji B."/>
            <person name="Dainat J."/>
            <person name="Nielsen K.F."/>
            <person name="Frisvad J.C."/>
            <person name="Workman M."/>
            <person name="Nielsen J."/>
        </authorList>
    </citation>
    <scope>NUCLEOTIDE SEQUENCE [LARGE SCALE GENOMIC DNA]</scope>
    <source>
        <strain evidence="3">IBT 11843</strain>
    </source>
</reference>
<feature type="region of interest" description="Disordered" evidence="1">
    <location>
        <begin position="106"/>
        <end position="153"/>
    </location>
</feature>
<dbReference type="EMBL" id="MDYL01000009">
    <property type="protein sequence ID" value="OQD74922.1"/>
    <property type="molecule type" value="Genomic_DNA"/>
</dbReference>
<evidence type="ECO:0000256" key="1">
    <source>
        <dbReference type="SAM" id="MobiDB-lite"/>
    </source>
</evidence>
<evidence type="ECO:0000313" key="2">
    <source>
        <dbReference type="EMBL" id="OQD74922.1"/>
    </source>
</evidence>
<organism evidence="2 3">
    <name type="scientific">Penicillium decumbens</name>
    <dbReference type="NCBI Taxonomy" id="69771"/>
    <lineage>
        <taxon>Eukaryota</taxon>
        <taxon>Fungi</taxon>
        <taxon>Dikarya</taxon>
        <taxon>Ascomycota</taxon>
        <taxon>Pezizomycotina</taxon>
        <taxon>Eurotiomycetes</taxon>
        <taxon>Eurotiomycetidae</taxon>
        <taxon>Eurotiales</taxon>
        <taxon>Aspergillaceae</taxon>
        <taxon>Penicillium</taxon>
    </lineage>
</organism>
<gene>
    <name evidence="2" type="ORF">PENDEC_c009G06400</name>
</gene>
<dbReference type="STRING" id="69771.A0A1V6PE89"/>
<keyword evidence="3" id="KW-1185">Reference proteome</keyword>